<gene>
    <name evidence="1" type="ORF">BN1221_01868</name>
</gene>
<name>A0A0G4JU60_9GAMM</name>
<dbReference type="AlphaFoldDB" id="A0A0G4JU60"/>
<reference evidence="2" key="1">
    <citation type="submission" date="2015-01" db="EMBL/GenBank/DDBJ databases">
        <authorList>
            <person name="Paterson Steve"/>
        </authorList>
    </citation>
    <scope>NUCLEOTIDE SEQUENCE [LARGE SCALE GENOMIC DNA]</scope>
    <source>
        <strain evidence="2">OBR1</strain>
    </source>
</reference>
<accession>A0A0G4JU60</accession>
<dbReference type="STRING" id="1109412.BN1221_01868"/>
<protein>
    <submittedName>
        <fullName evidence="1">Uncharacterized protein</fullName>
    </submittedName>
</protein>
<dbReference type="Proteomes" id="UP000044377">
    <property type="component" value="Unassembled WGS sequence"/>
</dbReference>
<proteinExistence type="predicted"/>
<dbReference type="EMBL" id="CGIG01000001">
    <property type="protein sequence ID" value="CPR16056.1"/>
    <property type="molecule type" value="Genomic_DNA"/>
</dbReference>
<evidence type="ECO:0000313" key="1">
    <source>
        <dbReference type="EMBL" id="CPR16056.1"/>
    </source>
</evidence>
<keyword evidence="2" id="KW-1185">Reference proteome</keyword>
<sequence length="58" mass="6978">MRCRWGLILKAAQKTSTTIFQFSEEGIQQVAYEETEHYQITRLFLNNPERMLRKLMVE</sequence>
<evidence type="ECO:0000313" key="2">
    <source>
        <dbReference type="Proteomes" id="UP000044377"/>
    </source>
</evidence>
<organism evidence="1 2">
    <name type="scientific">Brenneria goodwinii</name>
    <dbReference type="NCBI Taxonomy" id="1109412"/>
    <lineage>
        <taxon>Bacteria</taxon>
        <taxon>Pseudomonadati</taxon>
        <taxon>Pseudomonadota</taxon>
        <taxon>Gammaproteobacteria</taxon>
        <taxon>Enterobacterales</taxon>
        <taxon>Pectobacteriaceae</taxon>
        <taxon>Brenneria</taxon>
    </lineage>
</organism>